<proteinExistence type="inferred from homology"/>
<keyword evidence="3" id="KW-1185">Reference proteome</keyword>
<evidence type="ECO:0000256" key="2">
    <source>
        <dbReference type="ARBA" id="ARBA00022946"/>
    </source>
</evidence>
<comment type="similarity">
    <text evidence="1">Belongs to the mTERF family.</text>
</comment>
<dbReference type="GO" id="GO:0003676">
    <property type="term" value="F:nucleic acid binding"/>
    <property type="evidence" value="ECO:0007669"/>
    <property type="project" value="InterPro"/>
</dbReference>
<keyword evidence="2" id="KW-0809">Transit peptide</keyword>
<dbReference type="KEGG" id="cvn:111126485"/>
<protein>
    <submittedName>
        <fullName evidence="4">Transcription termination factor 4, mitochondrial-like</fullName>
    </submittedName>
</protein>
<accession>A0A8B8DG28</accession>
<evidence type="ECO:0000256" key="1">
    <source>
        <dbReference type="ARBA" id="ARBA00007692"/>
    </source>
</evidence>
<dbReference type="AlphaFoldDB" id="A0A8B8DG28"/>
<dbReference type="InterPro" id="IPR038538">
    <property type="entry name" value="MTERF_sf"/>
</dbReference>
<dbReference type="PANTHER" id="PTHR13068">
    <property type="entry name" value="CGI-12 PROTEIN-RELATED"/>
    <property type="match status" value="1"/>
</dbReference>
<dbReference type="GO" id="GO:0005739">
    <property type="term" value="C:mitochondrion"/>
    <property type="evidence" value="ECO:0007669"/>
    <property type="project" value="TreeGrafter"/>
</dbReference>
<dbReference type="Gene3D" id="1.25.70.10">
    <property type="entry name" value="Transcription termination factor 3, mitochondrial"/>
    <property type="match status" value="1"/>
</dbReference>
<dbReference type="PANTHER" id="PTHR13068:SF112">
    <property type="entry name" value="TRANSCRIPTION TERMINATION FACTOR 3, MITOCHONDRIAL"/>
    <property type="match status" value="1"/>
</dbReference>
<dbReference type="GO" id="GO:0061668">
    <property type="term" value="P:mitochondrial ribosome assembly"/>
    <property type="evidence" value="ECO:0007669"/>
    <property type="project" value="TreeGrafter"/>
</dbReference>
<name>A0A8B8DG28_CRAVI</name>
<evidence type="ECO:0000313" key="3">
    <source>
        <dbReference type="Proteomes" id="UP000694844"/>
    </source>
</evidence>
<organism evidence="3 4">
    <name type="scientific">Crassostrea virginica</name>
    <name type="common">Eastern oyster</name>
    <dbReference type="NCBI Taxonomy" id="6565"/>
    <lineage>
        <taxon>Eukaryota</taxon>
        <taxon>Metazoa</taxon>
        <taxon>Spiralia</taxon>
        <taxon>Lophotrochozoa</taxon>
        <taxon>Mollusca</taxon>
        <taxon>Bivalvia</taxon>
        <taxon>Autobranchia</taxon>
        <taxon>Pteriomorphia</taxon>
        <taxon>Ostreida</taxon>
        <taxon>Ostreoidea</taxon>
        <taxon>Ostreidae</taxon>
        <taxon>Crassostrea</taxon>
    </lineage>
</organism>
<dbReference type="Pfam" id="PF02536">
    <property type="entry name" value="mTERF"/>
    <property type="match status" value="1"/>
</dbReference>
<evidence type="ECO:0000313" key="4">
    <source>
        <dbReference type="RefSeq" id="XP_022326878.1"/>
    </source>
</evidence>
<dbReference type="GO" id="GO:0006390">
    <property type="term" value="P:mitochondrial transcription"/>
    <property type="evidence" value="ECO:0007669"/>
    <property type="project" value="TreeGrafter"/>
</dbReference>
<gene>
    <name evidence="4" type="primary">LOC111126485</name>
</gene>
<dbReference type="OrthoDB" id="9991972at2759"/>
<reference evidence="4" key="1">
    <citation type="submission" date="2025-08" db="UniProtKB">
        <authorList>
            <consortium name="RefSeq"/>
        </authorList>
    </citation>
    <scope>IDENTIFICATION</scope>
    <source>
        <tissue evidence="4">Whole sample</tissue>
    </source>
</reference>
<dbReference type="InterPro" id="IPR003690">
    <property type="entry name" value="MTERF"/>
</dbReference>
<dbReference type="Proteomes" id="UP000694844">
    <property type="component" value="Chromosome 3"/>
</dbReference>
<sequence length="322" mass="37686">MSLFFGRRCLLQRIMSPLLRDLDKCGQQQNNPFLLQYHVYYLCLKSCHSKTQPGEIVKNWTPDIVNGILEKLRSEDKTFYSVSLKEAVEKVRFLSNAKVPHDRIEFLLNEAPHFLQGRNMEPVVKVLQDHGFKGSHICDILISFWSITKEDPSELSALLMFLRKIYRTDRKFIKAITSSPGILSVIPDKINARLKTLQELFKSDDVLELTIKSPQIIFEDFETIQEKFDYVFHTMGISQRQMVFSNMFNYSLRHIQTRHAFLERAGFFKKIKKDKGEINTNPLLQDIVGLSDKTFARKFGDMTELDYQTFTKYFALEIENME</sequence>
<dbReference type="GeneID" id="111126485"/>
<dbReference type="RefSeq" id="XP_022326878.1">
    <property type="nucleotide sequence ID" value="XM_022471170.1"/>
</dbReference>